<dbReference type="PROSITE" id="PS51898">
    <property type="entry name" value="TYR_RECOMBINASE"/>
    <property type="match status" value="1"/>
</dbReference>
<dbReference type="InterPro" id="IPR002104">
    <property type="entry name" value="Integrase_catalytic"/>
</dbReference>
<evidence type="ECO:0000259" key="5">
    <source>
        <dbReference type="PROSITE" id="PS51898"/>
    </source>
</evidence>
<dbReference type="Gene3D" id="1.10.443.10">
    <property type="entry name" value="Intergrase catalytic core"/>
    <property type="match status" value="1"/>
</dbReference>
<dbReference type="OrthoDB" id="662444at2"/>
<dbReference type="RefSeq" id="WP_062092221.1">
    <property type="nucleotide sequence ID" value="NZ_FCOK02000095.1"/>
</dbReference>
<organism evidence="6 7">
    <name type="scientific">Caballeronia udeis</name>
    <dbReference type="NCBI Taxonomy" id="1232866"/>
    <lineage>
        <taxon>Bacteria</taxon>
        <taxon>Pseudomonadati</taxon>
        <taxon>Pseudomonadota</taxon>
        <taxon>Betaproteobacteria</taxon>
        <taxon>Burkholderiales</taxon>
        <taxon>Burkholderiaceae</taxon>
        <taxon>Caballeronia</taxon>
    </lineage>
</organism>
<keyword evidence="2" id="KW-0229">DNA integration</keyword>
<accession>A0A158JKU4</accession>
<dbReference type="AlphaFoldDB" id="A0A158JKU4"/>
<name>A0A158JKU4_9BURK</name>
<evidence type="ECO:0000313" key="7">
    <source>
        <dbReference type="Proteomes" id="UP000054683"/>
    </source>
</evidence>
<dbReference type="SUPFAM" id="SSF56349">
    <property type="entry name" value="DNA breaking-rejoining enzymes"/>
    <property type="match status" value="1"/>
</dbReference>
<dbReference type="GO" id="GO:0015074">
    <property type="term" value="P:DNA integration"/>
    <property type="evidence" value="ECO:0007669"/>
    <property type="project" value="UniProtKB-KW"/>
</dbReference>
<gene>
    <name evidence="6" type="ORF">AWB69_08120</name>
</gene>
<comment type="similarity">
    <text evidence="1">Belongs to the 'phage' integrase family.</text>
</comment>
<dbReference type="PANTHER" id="PTHR30349">
    <property type="entry name" value="PHAGE INTEGRASE-RELATED"/>
    <property type="match status" value="1"/>
</dbReference>
<dbReference type="InterPro" id="IPR050090">
    <property type="entry name" value="Tyrosine_recombinase_XerCD"/>
</dbReference>
<feature type="domain" description="Tyr recombinase" evidence="5">
    <location>
        <begin position="97"/>
        <end position="293"/>
    </location>
</feature>
<dbReference type="Proteomes" id="UP000054683">
    <property type="component" value="Unassembled WGS sequence"/>
</dbReference>
<keyword evidence="3" id="KW-0238">DNA-binding</keyword>
<sequence length="304" mass="34372">MLSDDVKRYVAMQRGFGLKFKGPGRILQQFARYAEEHGDQYVLTQRVFDWCRCASSPTQASTFFNAIRRLCIFLHAEDTRHELLPVGAFGPSQLPRPTPHLLDSHHVRAIMEAALELSPKDSISPHTYHHLFGLLAATGLRISEALALKCSDLDEDGLVIRSGKFGKSRLLPIHPTTRRALDRYLAIRDKFVAHDDDLFVVTTGRSPDQSTVCRVFVLLARELGLRPPSPMRGLRLHDLRHTFAVRSLESCVHDRHVVANHMLALSTYLGHVNVTSTYWYLEATPVLMNQIAEASEHLFWGETS</sequence>
<dbReference type="InterPro" id="IPR011010">
    <property type="entry name" value="DNA_brk_join_enz"/>
</dbReference>
<dbReference type="InterPro" id="IPR013762">
    <property type="entry name" value="Integrase-like_cat_sf"/>
</dbReference>
<protein>
    <submittedName>
        <fullName evidence="6">Integrase family protein</fullName>
    </submittedName>
</protein>
<evidence type="ECO:0000256" key="2">
    <source>
        <dbReference type="ARBA" id="ARBA00022908"/>
    </source>
</evidence>
<dbReference type="EMBL" id="FCOK02000095">
    <property type="protein sequence ID" value="SAL68970.1"/>
    <property type="molecule type" value="Genomic_DNA"/>
</dbReference>
<evidence type="ECO:0000313" key="6">
    <source>
        <dbReference type="EMBL" id="SAL68970.1"/>
    </source>
</evidence>
<evidence type="ECO:0000256" key="1">
    <source>
        <dbReference type="ARBA" id="ARBA00008857"/>
    </source>
</evidence>
<dbReference type="Pfam" id="PF00589">
    <property type="entry name" value="Phage_integrase"/>
    <property type="match status" value="1"/>
</dbReference>
<reference evidence="6 7" key="1">
    <citation type="submission" date="2016-01" db="EMBL/GenBank/DDBJ databases">
        <authorList>
            <person name="Oliw E.H."/>
        </authorList>
    </citation>
    <scope>NUCLEOTIDE SEQUENCE [LARGE SCALE GENOMIC DNA]</scope>
    <source>
        <strain evidence="6">LMG 27134</strain>
    </source>
</reference>
<dbReference type="GO" id="GO:0006310">
    <property type="term" value="P:DNA recombination"/>
    <property type="evidence" value="ECO:0007669"/>
    <property type="project" value="UniProtKB-KW"/>
</dbReference>
<dbReference type="PANTHER" id="PTHR30349:SF41">
    <property type="entry name" value="INTEGRASE_RECOMBINASE PROTEIN MJ0367-RELATED"/>
    <property type="match status" value="1"/>
</dbReference>
<keyword evidence="4" id="KW-0233">DNA recombination</keyword>
<evidence type="ECO:0000256" key="4">
    <source>
        <dbReference type="ARBA" id="ARBA00023172"/>
    </source>
</evidence>
<evidence type="ECO:0000256" key="3">
    <source>
        <dbReference type="ARBA" id="ARBA00023125"/>
    </source>
</evidence>
<dbReference type="GO" id="GO:0003677">
    <property type="term" value="F:DNA binding"/>
    <property type="evidence" value="ECO:0007669"/>
    <property type="project" value="UniProtKB-KW"/>
</dbReference>
<proteinExistence type="inferred from homology"/>